<dbReference type="InParanoid" id="A0A0D8JYX4"/>
<dbReference type="VEuPathDB" id="FungiDB:CIMG_13689"/>
<dbReference type="KEGG" id="cim:CIMG_13689"/>
<protein>
    <submittedName>
        <fullName evidence="1">Uncharacterized protein</fullName>
    </submittedName>
</protein>
<evidence type="ECO:0000313" key="1">
    <source>
        <dbReference type="EMBL" id="KJF61468.1"/>
    </source>
</evidence>
<dbReference type="Proteomes" id="UP000001261">
    <property type="component" value="Unassembled WGS sequence"/>
</dbReference>
<dbReference type="RefSeq" id="XP_004446322.1">
    <property type="nucleotide sequence ID" value="XM_004446265.1"/>
</dbReference>
<accession>A0A0D8JYX4</accession>
<evidence type="ECO:0000313" key="2">
    <source>
        <dbReference type="Proteomes" id="UP000001261"/>
    </source>
</evidence>
<dbReference type="GeneID" id="24165316"/>
<reference evidence="2" key="2">
    <citation type="journal article" date="2010" name="Genome Res.">
        <title>Population genomic sequencing of Coccidioides fungi reveals recent hybridization and transposon control.</title>
        <authorList>
            <person name="Neafsey D.E."/>
            <person name="Barker B.M."/>
            <person name="Sharpton T.J."/>
            <person name="Stajich J.E."/>
            <person name="Park D.J."/>
            <person name="Whiston E."/>
            <person name="Hung C.-Y."/>
            <person name="McMahan C."/>
            <person name="White J."/>
            <person name="Sykes S."/>
            <person name="Heiman D."/>
            <person name="Young S."/>
            <person name="Zeng Q."/>
            <person name="Abouelleil A."/>
            <person name="Aftuck L."/>
            <person name="Bessette D."/>
            <person name="Brown A."/>
            <person name="FitzGerald M."/>
            <person name="Lui A."/>
            <person name="Macdonald J.P."/>
            <person name="Priest M."/>
            <person name="Orbach M.J."/>
            <person name="Galgiani J.N."/>
            <person name="Kirkland T.N."/>
            <person name="Cole G.T."/>
            <person name="Birren B.W."/>
            <person name="Henn M.R."/>
            <person name="Taylor J.W."/>
            <person name="Rounsley S.D."/>
        </authorList>
    </citation>
    <scope>GENOME REANNOTATION</scope>
    <source>
        <strain evidence="2">RS</strain>
    </source>
</reference>
<reference evidence="2" key="1">
    <citation type="journal article" date="2009" name="Genome Res.">
        <title>Comparative genomic analyses of the human fungal pathogens Coccidioides and their relatives.</title>
        <authorList>
            <person name="Sharpton T.J."/>
            <person name="Stajich J.E."/>
            <person name="Rounsley S.D."/>
            <person name="Gardner M.J."/>
            <person name="Wortman J.R."/>
            <person name="Jordar V.S."/>
            <person name="Maiti R."/>
            <person name="Kodira C.D."/>
            <person name="Neafsey D.E."/>
            <person name="Zeng Q."/>
            <person name="Hung C.-Y."/>
            <person name="McMahan C."/>
            <person name="Muszewska A."/>
            <person name="Grynberg M."/>
            <person name="Mandel M.A."/>
            <person name="Kellner E.M."/>
            <person name="Barker B.M."/>
            <person name="Galgiani J.N."/>
            <person name="Orbach M.J."/>
            <person name="Kirkland T.N."/>
            <person name="Cole G.T."/>
            <person name="Henn M.R."/>
            <person name="Birren B.W."/>
            <person name="Taylor J.W."/>
        </authorList>
    </citation>
    <scope>NUCLEOTIDE SEQUENCE [LARGE SCALE GENOMIC DNA]</scope>
    <source>
        <strain evidence="2">RS</strain>
    </source>
</reference>
<gene>
    <name evidence="1" type="ORF">CIMG_13689</name>
</gene>
<name>A0A0D8JYX4_COCIM</name>
<proteinExistence type="predicted"/>
<dbReference type="AlphaFoldDB" id="A0A0D8JYX4"/>
<keyword evidence="2" id="KW-1185">Reference proteome</keyword>
<dbReference type="EMBL" id="GG704916">
    <property type="protein sequence ID" value="KJF61468.1"/>
    <property type="molecule type" value="Genomic_DNA"/>
</dbReference>
<sequence>MSTHDCPSSAGLVQAGVCAEIRSFRASVVSTGPLSNEIIPPIRLIAYRVPGSKVHQPFFNAGQSQSLNAITEDDLSNLVRTNGNSHTVSPLVGIQSGLVRARASGANIPTKSGEEAYRAMSTRQPTHGLVTPGDSVEAQRKVRSTVDNCRTCPSCVYSEVHTSRRGTLRLQECDNSLAFRLTAEVMRTPYLHTKNNLGRVEKKRAHDLSYHGWVKSSPCGREGSNTFRSRRRLLPISCWVLALTAGEGDPVARDGSGFLFLNTCRHTFSPGTVSVGAEAAEAAEQGIRSEAGQFWRGEDAQGRGTGRILSVETLAFRSPASEENIDVIC</sequence>
<organism evidence="1 2">
    <name type="scientific">Coccidioides immitis (strain RS)</name>
    <name type="common">Valley fever fungus</name>
    <dbReference type="NCBI Taxonomy" id="246410"/>
    <lineage>
        <taxon>Eukaryota</taxon>
        <taxon>Fungi</taxon>
        <taxon>Dikarya</taxon>
        <taxon>Ascomycota</taxon>
        <taxon>Pezizomycotina</taxon>
        <taxon>Eurotiomycetes</taxon>
        <taxon>Eurotiomycetidae</taxon>
        <taxon>Onygenales</taxon>
        <taxon>Onygenaceae</taxon>
        <taxon>Coccidioides</taxon>
    </lineage>
</organism>